<accession>A0AAV4SV41</accession>
<dbReference type="PANTHER" id="PTHR15642">
    <property type="entry name" value="CYTOCHROME C OXIDASE ASSEMBLY FACTOR 3, MITOCHONDRIAL"/>
    <property type="match status" value="1"/>
</dbReference>
<sequence length="96" mass="10963">LCCNSTLLESHENKMKNINEAATSNLTSSLQDAQVMYMKRIEKENFDRVMKLKRIKRNNILTGIALGGVVFGTYLYSIFAVNQENFLDELDDKKAI</sequence>
<keyword evidence="3 7" id="KW-0812">Transmembrane</keyword>
<organism evidence="9 10">
    <name type="scientific">Caerostris darwini</name>
    <dbReference type="NCBI Taxonomy" id="1538125"/>
    <lineage>
        <taxon>Eukaryota</taxon>
        <taxon>Metazoa</taxon>
        <taxon>Ecdysozoa</taxon>
        <taxon>Arthropoda</taxon>
        <taxon>Chelicerata</taxon>
        <taxon>Arachnida</taxon>
        <taxon>Araneae</taxon>
        <taxon>Araneomorphae</taxon>
        <taxon>Entelegynae</taxon>
        <taxon>Araneoidea</taxon>
        <taxon>Araneidae</taxon>
        <taxon>Caerostris</taxon>
    </lineage>
</organism>
<evidence type="ECO:0000313" key="10">
    <source>
        <dbReference type="Proteomes" id="UP001054837"/>
    </source>
</evidence>
<reference evidence="9 10" key="1">
    <citation type="submission" date="2021-06" db="EMBL/GenBank/DDBJ databases">
        <title>Caerostris darwini draft genome.</title>
        <authorList>
            <person name="Kono N."/>
            <person name="Arakawa K."/>
        </authorList>
    </citation>
    <scope>NUCLEOTIDE SEQUENCE [LARGE SCALE GENOMIC DNA]</scope>
</reference>
<keyword evidence="5 7" id="KW-0496">Mitochondrion</keyword>
<comment type="similarity">
    <text evidence="2 7">Belongs to the COA3 family.</text>
</comment>
<comment type="subunit">
    <text evidence="7">Component of 250-400 kDa complexes called cytochrome oxidase assembly intermediates or COA complexes.</text>
</comment>
<feature type="transmembrane region" description="Helical" evidence="7">
    <location>
        <begin position="60"/>
        <end position="81"/>
    </location>
</feature>
<protein>
    <recommendedName>
        <fullName evidence="7">Cytochrome c oxidase assembly factor 3</fullName>
    </recommendedName>
</protein>
<keyword evidence="4 7" id="KW-1133">Transmembrane helix</keyword>
<evidence type="ECO:0000256" key="3">
    <source>
        <dbReference type="ARBA" id="ARBA00022692"/>
    </source>
</evidence>
<evidence type="ECO:0000256" key="6">
    <source>
        <dbReference type="ARBA" id="ARBA00023136"/>
    </source>
</evidence>
<evidence type="ECO:0000313" key="9">
    <source>
        <dbReference type="EMBL" id="GIY36350.1"/>
    </source>
</evidence>
<keyword evidence="6 7" id="KW-0472">Membrane</keyword>
<evidence type="ECO:0000256" key="4">
    <source>
        <dbReference type="ARBA" id="ARBA00022989"/>
    </source>
</evidence>
<proteinExistence type="inferred from homology"/>
<dbReference type="InterPro" id="IPR041752">
    <property type="entry name" value="Coa3"/>
</dbReference>
<gene>
    <name evidence="9" type="primary">AVEN_221561_1</name>
    <name evidence="9" type="ORF">CDAR_425791</name>
</gene>
<dbReference type="AlphaFoldDB" id="A0AAV4SV41"/>
<comment type="subcellular location">
    <subcellularLocation>
        <location evidence="1">Mitochondrion membrane</location>
        <topology evidence="1">Single-pass membrane protein</topology>
    </subcellularLocation>
</comment>
<keyword evidence="10" id="KW-1185">Reference proteome</keyword>
<dbReference type="Proteomes" id="UP001054837">
    <property type="component" value="Unassembled WGS sequence"/>
</dbReference>
<comment type="caution">
    <text evidence="9">The sequence shown here is derived from an EMBL/GenBank/DDBJ whole genome shotgun (WGS) entry which is preliminary data.</text>
</comment>
<dbReference type="PANTHER" id="PTHR15642:SF3">
    <property type="entry name" value="CYTOCHROME C OXIDASE ASSEMBLY FACTOR 3 HOMOLOG, MITOCHONDRIAL"/>
    <property type="match status" value="1"/>
</dbReference>
<dbReference type="GO" id="GO:0005743">
    <property type="term" value="C:mitochondrial inner membrane"/>
    <property type="evidence" value="ECO:0007669"/>
    <property type="project" value="UniProtKB-UniRule"/>
</dbReference>
<dbReference type="Pfam" id="PF09813">
    <property type="entry name" value="Coa3_cc"/>
    <property type="match status" value="1"/>
</dbReference>
<dbReference type="GO" id="GO:0033617">
    <property type="term" value="P:mitochondrial respiratory chain complex IV assembly"/>
    <property type="evidence" value="ECO:0007669"/>
    <property type="project" value="UniProtKB-UniRule"/>
</dbReference>
<evidence type="ECO:0000259" key="8">
    <source>
        <dbReference type="Pfam" id="PF09813"/>
    </source>
</evidence>
<feature type="non-terminal residue" evidence="9">
    <location>
        <position position="1"/>
    </location>
</feature>
<keyword evidence="7" id="KW-0999">Mitochondrion inner membrane</keyword>
<dbReference type="EMBL" id="BPLQ01008278">
    <property type="protein sequence ID" value="GIY36350.1"/>
    <property type="molecule type" value="Genomic_DNA"/>
</dbReference>
<evidence type="ECO:0000256" key="1">
    <source>
        <dbReference type="ARBA" id="ARBA00004304"/>
    </source>
</evidence>
<name>A0AAV4SV41_9ARAC</name>
<comment type="function">
    <text evidence="7">Required for assembly of cytochrome c oxidase (complex IV).</text>
</comment>
<evidence type="ECO:0000256" key="5">
    <source>
        <dbReference type="ARBA" id="ARBA00023128"/>
    </source>
</evidence>
<dbReference type="InterPro" id="IPR018628">
    <property type="entry name" value="Coa3_CC"/>
</dbReference>
<evidence type="ECO:0000256" key="7">
    <source>
        <dbReference type="RuleBase" id="RU367056"/>
    </source>
</evidence>
<feature type="domain" description="Cytochrome c oxidase assembly factor 3 mitochondrial coiled-coil" evidence="8">
    <location>
        <begin position="45"/>
        <end position="92"/>
    </location>
</feature>
<evidence type="ECO:0000256" key="2">
    <source>
        <dbReference type="ARBA" id="ARBA00007035"/>
    </source>
</evidence>